<evidence type="ECO:0000313" key="1">
    <source>
        <dbReference type="EMBL" id="MCH7410119.1"/>
    </source>
</evidence>
<protein>
    <submittedName>
        <fullName evidence="1">Uncharacterized protein</fullName>
    </submittedName>
</protein>
<comment type="caution">
    <text evidence="1">The sequence shown here is derived from an EMBL/GenBank/DDBJ whole genome shotgun (WGS) entry which is preliminary data.</text>
</comment>
<reference evidence="1" key="1">
    <citation type="submission" date="2022-03" db="EMBL/GenBank/DDBJ databases">
        <title>De novo assembled genomes of Belliella spp. (Cyclobacteriaceae) strains.</title>
        <authorList>
            <person name="Szabo A."/>
            <person name="Korponai K."/>
            <person name="Felfoldi T."/>
        </authorList>
    </citation>
    <scope>NUCLEOTIDE SEQUENCE</scope>
    <source>
        <strain evidence="1">DSM 111904</strain>
    </source>
</reference>
<dbReference type="RefSeq" id="WP_241348489.1">
    <property type="nucleotide sequence ID" value="NZ_JAKZGP010000030.1"/>
</dbReference>
<gene>
    <name evidence="1" type="ORF">MM239_11990</name>
</gene>
<accession>A0ABS9V197</accession>
<organism evidence="1 2">
    <name type="scientific">Belliella filtrata</name>
    <dbReference type="NCBI Taxonomy" id="2923435"/>
    <lineage>
        <taxon>Bacteria</taxon>
        <taxon>Pseudomonadati</taxon>
        <taxon>Bacteroidota</taxon>
        <taxon>Cytophagia</taxon>
        <taxon>Cytophagales</taxon>
        <taxon>Cyclobacteriaceae</taxon>
        <taxon>Belliella</taxon>
    </lineage>
</organism>
<sequence>MVQSAIKPDHQENEVGDLKEDESLLLTIDELSDDISDEELIEDMIHEFFDDETNEYY</sequence>
<dbReference type="EMBL" id="JAKZGP010000030">
    <property type="protein sequence ID" value="MCH7410119.1"/>
    <property type="molecule type" value="Genomic_DNA"/>
</dbReference>
<proteinExistence type="predicted"/>
<name>A0ABS9V197_9BACT</name>
<dbReference type="Proteomes" id="UP001165489">
    <property type="component" value="Unassembled WGS sequence"/>
</dbReference>
<evidence type="ECO:0000313" key="2">
    <source>
        <dbReference type="Proteomes" id="UP001165489"/>
    </source>
</evidence>
<keyword evidence="2" id="KW-1185">Reference proteome</keyword>